<accession>A0A8J6TAF1</accession>
<feature type="transmembrane region" description="Helical" evidence="12">
    <location>
        <begin position="34"/>
        <end position="59"/>
    </location>
</feature>
<dbReference type="InterPro" id="IPR038266">
    <property type="entry name" value="NapC/NirT_cytc_sf"/>
</dbReference>
<feature type="domain" description="NapC/NirT cytochrome c N-terminal" evidence="13">
    <location>
        <begin position="114"/>
        <end position="205"/>
    </location>
</feature>
<evidence type="ECO:0000256" key="11">
    <source>
        <dbReference type="ARBA" id="ARBA00023136"/>
    </source>
</evidence>
<dbReference type="GO" id="GO:0009055">
    <property type="term" value="F:electron transfer activity"/>
    <property type="evidence" value="ECO:0007669"/>
    <property type="project" value="TreeGrafter"/>
</dbReference>
<evidence type="ECO:0000256" key="2">
    <source>
        <dbReference type="ARBA" id="ARBA00007395"/>
    </source>
</evidence>
<keyword evidence="10" id="KW-0408">Iron</keyword>
<dbReference type="GO" id="GO:0046872">
    <property type="term" value="F:metal ion binding"/>
    <property type="evidence" value="ECO:0007669"/>
    <property type="project" value="UniProtKB-KW"/>
</dbReference>
<feature type="transmembrane region" description="Helical" evidence="12">
    <location>
        <begin position="119"/>
        <end position="138"/>
    </location>
</feature>
<protein>
    <submittedName>
        <fullName evidence="14">NapC/NirT family cytochrome c</fullName>
    </submittedName>
</protein>
<evidence type="ECO:0000256" key="4">
    <source>
        <dbReference type="ARBA" id="ARBA00022475"/>
    </source>
</evidence>
<dbReference type="EMBL" id="JACNLK010000049">
    <property type="protein sequence ID" value="MBC8208703.1"/>
    <property type="molecule type" value="Genomic_DNA"/>
</dbReference>
<evidence type="ECO:0000256" key="5">
    <source>
        <dbReference type="ARBA" id="ARBA00022617"/>
    </source>
</evidence>
<dbReference type="Gene3D" id="1.10.3820.10">
    <property type="entry name" value="Di-heme elbow motif domain"/>
    <property type="match status" value="1"/>
</dbReference>
<dbReference type="Pfam" id="PF03264">
    <property type="entry name" value="Cytochrom_NNT"/>
    <property type="match status" value="1"/>
</dbReference>
<keyword evidence="9 12" id="KW-1133">Transmembrane helix</keyword>
<comment type="subcellular location">
    <subcellularLocation>
        <location evidence="1">Cell membrane</location>
    </subcellularLocation>
</comment>
<name>A0A8J6TAF1_9BACT</name>
<evidence type="ECO:0000256" key="8">
    <source>
        <dbReference type="ARBA" id="ARBA00022982"/>
    </source>
</evidence>
<keyword evidence="4" id="KW-1003">Cell membrane</keyword>
<evidence type="ECO:0000313" key="14">
    <source>
        <dbReference type="EMBL" id="MBC8208703.1"/>
    </source>
</evidence>
<dbReference type="PANTHER" id="PTHR30333:SF1">
    <property type="entry name" value="CYTOCHROME C-TYPE PROTEIN NAPC"/>
    <property type="match status" value="1"/>
</dbReference>
<dbReference type="PANTHER" id="PTHR30333">
    <property type="entry name" value="CYTOCHROME C-TYPE PROTEIN"/>
    <property type="match status" value="1"/>
</dbReference>
<dbReference type="InterPro" id="IPR036280">
    <property type="entry name" value="Multihaem_cyt_sf"/>
</dbReference>
<evidence type="ECO:0000256" key="1">
    <source>
        <dbReference type="ARBA" id="ARBA00004236"/>
    </source>
</evidence>
<evidence type="ECO:0000313" key="15">
    <source>
        <dbReference type="Proteomes" id="UP000599024"/>
    </source>
</evidence>
<reference evidence="14 15" key="1">
    <citation type="submission" date="2020-08" db="EMBL/GenBank/DDBJ databases">
        <title>Bridging the membrane lipid divide: bacteria of the FCB group superphylum have the potential to synthesize archaeal ether lipids.</title>
        <authorList>
            <person name="Villanueva L."/>
            <person name="Von Meijenfeldt F.A.B."/>
            <person name="Westbye A.B."/>
            <person name="Yadav S."/>
            <person name="Hopmans E.C."/>
            <person name="Dutilh B.E."/>
            <person name="Sinninghe Damste J.S."/>
        </authorList>
    </citation>
    <scope>NUCLEOTIDE SEQUENCE [LARGE SCALE GENOMIC DNA]</scope>
    <source>
        <strain evidence="14">NIOZ-UU81</strain>
    </source>
</reference>
<dbReference type="SUPFAM" id="SSF48695">
    <property type="entry name" value="Multiheme cytochromes"/>
    <property type="match status" value="1"/>
</dbReference>
<proteinExistence type="inferred from homology"/>
<keyword evidence="8" id="KW-0249">Electron transport</keyword>
<dbReference type="GO" id="GO:0005886">
    <property type="term" value="C:plasma membrane"/>
    <property type="evidence" value="ECO:0007669"/>
    <property type="project" value="UniProtKB-SubCell"/>
</dbReference>
<keyword evidence="3" id="KW-0813">Transport</keyword>
<evidence type="ECO:0000256" key="10">
    <source>
        <dbReference type="ARBA" id="ARBA00023004"/>
    </source>
</evidence>
<organism evidence="14 15">
    <name type="scientific">Candidatus Desulfatifera sulfidica</name>
    <dbReference type="NCBI Taxonomy" id="2841691"/>
    <lineage>
        <taxon>Bacteria</taxon>
        <taxon>Pseudomonadati</taxon>
        <taxon>Thermodesulfobacteriota</taxon>
        <taxon>Desulfobulbia</taxon>
        <taxon>Desulfobulbales</taxon>
        <taxon>Desulfobulbaceae</taxon>
        <taxon>Candidatus Desulfatifera</taxon>
    </lineage>
</organism>
<dbReference type="InterPro" id="IPR005126">
    <property type="entry name" value="NapC/NirT_cyt_c_N"/>
</dbReference>
<evidence type="ECO:0000256" key="9">
    <source>
        <dbReference type="ARBA" id="ARBA00022989"/>
    </source>
</evidence>
<feature type="transmembrane region" description="Helical" evidence="12">
    <location>
        <begin position="65"/>
        <end position="90"/>
    </location>
</feature>
<dbReference type="AlphaFoldDB" id="A0A8J6TAF1"/>
<evidence type="ECO:0000256" key="6">
    <source>
        <dbReference type="ARBA" id="ARBA00022692"/>
    </source>
</evidence>
<evidence type="ECO:0000259" key="13">
    <source>
        <dbReference type="Pfam" id="PF03264"/>
    </source>
</evidence>
<gene>
    <name evidence="14" type="ORF">H8E79_06005</name>
</gene>
<dbReference type="GO" id="GO:0009061">
    <property type="term" value="P:anaerobic respiration"/>
    <property type="evidence" value="ECO:0007669"/>
    <property type="project" value="TreeGrafter"/>
</dbReference>
<dbReference type="InterPro" id="IPR051174">
    <property type="entry name" value="Cytochrome_c-type_ET"/>
</dbReference>
<evidence type="ECO:0000256" key="3">
    <source>
        <dbReference type="ARBA" id="ARBA00022448"/>
    </source>
</evidence>
<dbReference type="Proteomes" id="UP000599024">
    <property type="component" value="Unassembled WGS sequence"/>
</dbReference>
<comment type="similarity">
    <text evidence="2">Belongs to the NapC/NirT/NrfH family.</text>
</comment>
<evidence type="ECO:0000256" key="12">
    <source>
        <dbReference type="SAM" id="Phobius"/>
    </source>
</evidence>
<evidence type="ECO:0000256" key="7">
    <source>
        <dbReference type="ARBA" id="ARBA00022723"/>
    </source>
</evidence>
<comment type="caution">
    <text evidence="14">The sequence shown here is derived from an EMBL/GenBank/DDBJ whole genome shotgun (WGS) entry which is preliminary data.</text>
</comment>
<keyword evidence="7" id="KW-0479">Metal-binding</keyword>
<keyword evidence="6 12" id="KW-0812">Transmembrane</keyword>
<sequence length="477" mass="54013">MTTPDTTPDLKNQQPPEENGAWRTLLSCTWKTPLGLMGISITTISITLLIIGTFAHMVGLIHNHYAAIFTFMVLPAGMLIGLLIIPLACFMRRKGWFGKTLTAEQLTINLSDSKHRKTIILFLVLTVINITLLGVVSYEGYHFTDSPYFCGVVCHEVMDPEYTAYQRSPHAKVSCVECHIGPGANWYVQAKLSGLRQVKAVFDGDFSRPIPAPVEHLRPARDTCEQCHWPEKFHGKKVKSYVSFSNRNQTEPYVQDIALHIGGRNPVTDSFEGIHWHVSNDIKVEYQPLDKKRTQIGKIKVTKSSGVTEEYTIDGAEESTQEWRTMDCIDCHNRPTHVYDDLEERVDFGLLSKKINPEIDGIREDSITVLKKEYTTRNDASEQIVETLLALQAKRHGNDFVAENEESLIASGSFLLETYLNNVWPAMSVTWGTYREHLGHRYADEGFGCFRCHDEEHSTEFGKVISQDCAMCHDEPE</sequence>
<keyword evidence="11 12" id="KW-0472">Membrane</keyword>
<keyword evidence="5" id="KW-0349">Heme</keyword>